<feature type="region of interest" description="Disordered" evidence="1">
    <location>
        <begin position="1"/>
        <end position="106"/>
    </location>
</feature>
<organism evidence="2 3">
    <name type="scientific">Austropuccinia psidii MF-1</name>
    <dbReference type="NCBI Taxonomy" id="1389203"/>
    <lineage>
        <taxon>Eukaryota</taxon>
        <taxon>Fungi</taxon>
        <taxon>Dikarya</taxon>
        <taxon>Basidiomycota</taxon>
        <taxon>Pucciniomycotina</taxon>
        <taxon>Pucciniomycetes</taxon>
        <taxon>Pucciniales</taxon>
        <taxon>Sphaerophragmiaceae</taxon>
        <taxon>Austropuccinia</taxon>
    </lineage>
</organism>
<sequence>MAMARGHSSLSLWSPWDSNAKLKQSPPNPPQQDSPIPCMPLEQTPQPPASGPSCTQWSEDLFCKPSQRNEPPIPGPSQPSKPHEDVLTCEPEPEVAPTQSTKENFAFPATPTSVIIINNRPVGSPLPPLLPHRSLPLPPRTQPSPPLNPPMRLGRNLRTCD</sequence>
<feature type="region of interest" description="Disordered" evidence="1">
    <location>
        <begin position="127"/>
        <end position="161"/>
    </location>
</feature>
<evidence type="ECO:0000313" key="2">
    <source>
        <dbReference type="EMBL" id="MBW0540647.1"/>
    </source>
</evidence>
<protein>
    <submittedName>
        <fullName evidence="2">Uncharacterized protein</fullName>
    </submittedName>
</protein>
<keyword evidence="3" id="KW-1185">Reference proteome</keyword>
<accession>A0A9Q3FNR9</accession>
<feature type="compositionally biased region" description="Pro residues" evidence="1">
    <location>
        <begin position="127"/>
        <end position="149"/>
    </location>
</feature>
<reference evidence="2" key="1">
    <citation type="submission" date="2021-03" db="EMBL/GenBank/DDBJ databases">
        <title>Draft genome sequence of rust myrtle Austropuccinia psidii MF-1, a brazilian biotype.</title>
        <authorList>
            <person name="Quecine M.C."/>
            <person name="Pachon D.M.R."/>
            <person name="Bonatelli M.L."/>
            <person name="Correr F.H."/>
            <person name="Franceschini L.M."/>
            <person name="Leite T.F."/>
            <person name="Margarido G.R.A."/>
            <person name="Almeida C.A."/>
            <person name="Ferrarezi J.A."/>
            <person name="Labate C.A."/>
        </authorList>
    </citation>
    <scope>NUCLEOTIDE SEQUENCE</scope>
    <source>
        <strain evidence="2">MF-1</strain>
    </source>
</reference>
<proteinExistence type="predicted"/>
<dbReference type="Proteomes" id="UP000765509">
    <property type="component" value="Unassembled WGS sequence"/>
</dbReference>
<evidence type="ECO:0000313" key="3">
    <source>
        <dbReference type="Proteomes" id="UP000765509"/>
    </source>
</evidence>
<dbReference type="EMBL" id="AVOT02045288">
    <property type="protein sequence ID" value="MBW0540647.1"/>
    <property type="molecule type" value="Genomic_DNA"/>
</dbReference>
<comment type="caution">
    <text evidence="2">The sequence shown here is derived from an EMBL/GenBank/DDBJ whole genome shotgun (WGS) entry which is preliminary data.</text>
</comment>
<gene>
    <name evidence="2" type="ORF">O181_080362</name>
</gene>
<evidence type="ECO:0000256" key="1">
    <source>
        <dbReference type="SAM" id="MobiDB-lite"/>
    </source>
</evidence>
<name>A0A9Q3FNR9_9BASI</name>
<dbReference type="AlphaFoldDB" id="A0A9Q3FNR9"/>